<dbReference type="SUPFAM" id="SSF51735">
    <property type="entry name" value="NAD(P)-binding Rossmann-fold domains"/>
    <property type="match status" value="1"/>
</dbReference>
<organism evidence="2 3">
    <name type="scientific">Paenibacillus monticola</name>
    <dbReference type="NCBI Taxonomy" id="2666075"/>
    <lineage>
        <taxon>Bacteria</taxon>
        <taxon>Bacillati</taxon>
        <taxon>Bacillota</taxon>
        <taxon>Bacilli</taxon>
        <taxon>Bacillales</taxon>
        <taxon>Paenibacillaceae</taxon>
        <taxon>Paenibacillus</taxon>
    </lineage>
</organism>
<dbReference type="GO" id="GO:0000166">
    <property type="term" value="F:nucleotide binding"/>
    <property type="evidence" value="ECO:0007669"/>
    <property type="project" value="InterPro"/>
</dbReference>
<feature type="domain" description="Gfo/Idh/MocA-like oxidoreductase N-terminal" evidence="1">
    <location>
        <begin position="6"/>
        <end position="111"/>
    </location>
</feature>
<dbReference type="InterPro" id="IPR051450">
    <property type="entry name" value="Gfo/Idh/MocA_Oxidoreductases"/>
</dbReference>
<keyword evidence="3" id="KW-1185">Reference proteome</keyword>
<dbReference type="Proteomes" id="UP000463051">
    <property type="component" value="Unassembled WGS sequence"/>
</dbReference>
<proteinExistence type="predicted"/>
<gene>
    <name evidence="2" type="ORF">GJB61_00745</name>
</gene>
<dbReference type="Pfam" id="PF01408">
    <property type="entry name" value="GFO_IDH_MocA"/>
    <property type="match status" value="1"/>
</dbReference>
<dbReference type="PANTHER" id="PTHR43377">
    <property type="entry name" value="BILIVERDIN REDUCTASE A"/>
    <property type="match status" value="1"/>
</dbReference>
<evidence type="ECO:0000259" key="1">
    <source>
        <dbReference type="Pfam" id="PF01408"/>
    </source>
</evidence>
<evidence type="ECO:0000313" key="3">
    <source>
        <dbReference type="Proteomes" id="UP000463051"/>
    </source>
</evidence>
<dbReference type="AlphaFoldDB" id="A0A7X2H0X2"/>
<dbReference type="RefSeq" id="WP_154116179.1">
    <property type="nucleotide sequence ID" value="NZ_WJXB01000001.1"/>
</dbReference>
<dbReference type="InterPro" id="IPR036291">
    <property type="entry name" value="NAD(P)-bd_dom_sf"/>
</dbReference>
<dbReference type="PANTHER" id="PTHR43377:SF1">
    <property type="entry name" value="BILIVERDIN REDUCTASE A"/>
    <property type="match status" value="1"/>
</dbReference>
<comment type="caution">
    <text evidence="2">The sequence shown here is derived from an EMBL/GenBank/DDBJ whole genome shotgun (WGS) entry which is preliminary data.</text>
</comment>
<dbReference type="InterPro" id="IPR000683">
    <property type="entry name" value="Gfo/Idh/MocA-like_OxRdtase_N"/>
</dbReference>
<protein>
    <submittedName>
        <fullName evidence="2">Gfo/Idh/MocA family oxidoreductase</fullName>
    </submittedName>
</protein>
<dbReference type="Gene3D" id="3.40.50.720">
    <property type="entry name" value="NAD(P)-binding Rossmann-like Domain"/>
    <property type="match status" value="1"/>
</dbReference>
<accession>A0A7X2H0X2</accession>
<dbReference type="EMBL" id="WJXB01000001">
    <property type="protein sequence ID" value="MRN51536.1"/>
    <property type="molecule type" value="Genomic_DNA"/>
</dbReference>
<evidence type="ECO:0000313" key="2">
    <source>
        <dbReference type="EMBL" id="MRN51536.1"/>
    </source>
</evidence>
<reference evidence="2 3" key="1">
    <citation type="submission" date="2019-11" db="EMBL/GenBank/DDBJ databases">
        <title>Paenibacillus monticola sp. nov., a novel PGPR strain isolated from mountain sample in China.</title>
        <authorList>
            <person name="Zhao Q."/>
            <person name="Li H.-P."/>
            <person name="Zhang J.-L."/>
        </authorList>
    </citation>
    <scope>NUCLEOTIDE SEQUENCE [LARGE SCALE GENOMIC DNA]</scope>
    <source>
        <strain evidence="2 3">LC-T2</strain>
    </source>
</reference>
<name>A0A7X2H0X2_9BACL</name>
<sequence length="359" mass="39918">MEKIVFGLLGGGWRAEFYLRIAKALPEQFAVAAMYVRNTDKAESLRKTWGVAVYSTLEEFIAAGGYSFAVVSLKREVSKDYIIKLCRAGIPVLAETPPAEDLEQLTELWNQISTSAIVQIAEQYLFQPMHAARIRLARSGVLGEISQAQVSAAHGYHGISLMRQLLGIGYQNVTIRGQKFQSPIVNGPQRSGPPTLERRVQSEQIIATFDFGDKLGLFDFVGDQYFSWIRGNRILVRGDRGEIIGNEISWLQSYDTPLYSTLRRVDAGHGGNLEGFYLKGIMGDGEWLYRNPFTPARLSEDEIAIAESLLRMGQHVQGGPSFYSLAEGSQDQYLALLLEQSVNTGEVIISESQPWSKGK</sequence>